<dbReference type="Proteomes" id="UP000515129">
    <property type="component" value="Chromosome 32"/>
</dbReference>
<dbReference type="GO" id="GO:0005634">
    <property type="term" value="C:nucleus"/>
    <property type="evidence" value="ECO:0007669"/>
    <property type="project" value="TreeGrafter"/>
</dbReference>
<name>A0A6P6KIP8_CARAU</name>
<dbReference type="RefSeq" id="XP_026072189.1">
    <property type="nucleotide sequence ID" value="XM_026216404.1"/>
</dbReference>
<sequence>MPAAIMDNFDQGSPFSQSDSQSPHDWSIQSEDHRHHRREKNRDAARKSRRKQTEKADLLHEELQALEQSNATFIKEISELKKELQLYTTALEQHKPHCTKLCRFEPSVTVTGGPSTATPSTSDIKFNIDPNLLPDLAFLPESNSVDISLTDLLDSSDWCSWDSVNGNGCLQQF</sequence>
<dbReference type="CDD" id="cd14701">
    <property type="entry name" value="bZIP_BATF"/>
    <property type="match status" value="1"/>
</dbReference>
<feature type="compositionally biased region" description="Basic and acidic residues" evidence="1">
    <location>
        <begin position="40"/>
        <end position="55"/>
    </location>
</feature>
<dbReference type="OrthoDB" id="295274at2759"/>
<evidence type="ECO:0000259" key="2">
    <source>
        <dbReference type="PROSITE" id="PS50217"/>
    </source>
</evidence>
<evidence type="ECO:0000256" key="1">
    <source>
        <dbReference type="SAM" id="MobiDB-lite"/>
    </source>
</evidence>
<dbReference type="SUPFAM" id="SSF57959">
    <property type="entry name" value="Leucine zipper domain"/>
    <property type="match status" value="1"/>
</dbReference>
<dbReference type="GeneID" id="113052091"/>
<proteinExistence type="predicted"/>
<dbReference type="AlphaFoldDB" id="A0A6P6KIP8"/>
<feature type="region of interest" description="Disordered" evidence="1">
    <location>
        <begin position="1"/>
        <end position="55"/>
    </location>
</feature>
<dbReference type="PROSITE" id="PS50217">
    <property type="entry name" value="BZIP"/>
    <property type="match status" value="1"/>
</dbReference>
<dbReference type="InterPro" id="IPR046347">
    <property type="entry name" value="bZIP_sf"/>
</dbReference>
<dbReference type="InterPro" id="IPR004827">
    <property type="entry name" value="bZIP"/>
</dbReference>
<dbReference type="RefSeq" id="XP_026072188.1">
    <property type="nucleotide sequence ID" value="XM_026216403.1"/>
</dbReference>
<accession>A0A6P6KIP8</accession>
<organism evidence="3 5">
    <name type="scientific">Carassius auratus</name>
    <name type="common">Goldfish</name>
    <dbReference type="NCBI Taxonomy" id="7957"/>
    <lineage>
        <taxon>Eukaryota</taxon>
        <taxon>Metazoa</taxon>
        <taxon>Chordata</taxon>
        <taxon>Craniata</taxon>
        <taxon>Vertebrata</taxon>
        <taxon>Euteleostomi</taxon>
        <taxon>Actinopterygii</taxon>
        <taxon>Neopterygii</taxon>
        <taxon>Teleostei</taxon>
        <taxon>Ostariophysi</taxon>
        <taxon>Cypriniformes</taxon>
        <taxon>Cyprinidae</taxon>
        <taxon>Cyprininae</taxon>
        <taxon>Carassius</taxon>
    </lineage>
</organism>
<dbReference type="GO" id="GO:0000981">
    <property type="term" value="F:DNA-binding transcription factor activity, RNA polymerase II-specific"/>
    <property type="evidence" value="ECO:0007669"/>
    <property type="project" value="TreeGrafter"/>
</dbReference>
<dbReference type="SMART" id="SM00338">
    <property type="entry name" value="BRLZ"/>
    <property type="match status" value="1"/>
</dbReference>
<dbReference type="PANTHER" id="PTHR23351:SF51">
    <property type="entry name" value="BASIC LEUCINE ZIPPER TRANSCRIPTIONAL FACTOR ATF-LIKE"/>
    <property type="match status" value="1"/>
</dbReference>
<dbReference type="PRINTS" id="PR00042">
    <property type="entry name" value="LEUZIPPRFOS"/>
</dbReference>
<protein>
    <submittedName>
        <fullName evidence="4 5">Basic leucine zipper transcriptional factor ATF-like isoform X1</fullName>
    </submittedName>
</protein>
<dbReference type="PANTHER" id="PTHR23351">
    <property type="entry name" value="FOS TRANSCRIPTION FACTOR-RELATED"/>
    <property type="match status" value="1"/>
</dbReference>
<dbReference type="KEGG" id="caua:113052091"/>
<feature type="domain" description="BZIP" evidence="2">
    <location>
        <begin position="31"/>
        <end position="94"/>
    </location>
</feature>
<dbReference type="Gene3D" id="1.20.5.170">
    <property type="match status" value="1"/>
</dbReference>
<evidence type="ECO:0000313" key="6">
    <source>
        <dbReference type="RefSeq" id="XP_026072190.1"/>
    </source>
</evidence>
<dbReference type="InterPro" id="IPR000837">
    <property type="entry name" value="AP-1"/>
</dbReference>
<evidence type="ECO:0000313" key="4">
    <source>
        <dbReference type="RefSeq" id="XP_026072188.1"/>
    </source>
</evidence>
<dbReference type="RefSeq" id="XP_026072190.1">
    <property type="nucleotide sequence ID" value="XM_026216405.1"/>
</dbReference>
<dbReference type="Pfam" id="PF00170">
    <property type="entry name" value="bZIP_1"/>
    <property type="match status" value="1"/>
</dbReference>
<evidence type="ECO:0000313" key="5">
    <source>
        <dbReference type="RefSeq" id="XP_026072189.1"/>
    </source>
</evidence>
<dbReference type="PROSITE" id="PS00036">
    <property type="entry name" value="BZIP_BASIC"/>
    <property type="match status" value="1"/>
</dbReference>
<reference evidence="4 5" key="1">
    <citation type="submission" date="2025-04" db="UniProtKB">
        <authorList>
            <consortium name="RefSeq"/>
        </authorList>
    </citation>
    <scope>IDENTIFICATION</scope>
    <source>
        <strain evidence="4 5">Wakin</strain>
        <tissue evidence="4 5">Muscle</tissue>
    </source>
</reference>
<dbReference type="GO" id="GO:0000978">
    <property type="term" value="F:RNA polymerase II cis-regulatory region sequence-specific DNA binding"/>
    <property type="evidence" value="ECO:0007669"/>
    <property type="project" value="TreeGrafter"/>
</dbReference>
<evidence type="ECO:0000313" key="3">
    <source>
        <dbReference type="Proteomes" id="UP000515129"/>
    </source>
</evidence>
<gene>
    <name evidence="4 5 6" type="primary">LOC113052091</name>
</gene>
<feature type="compositionally biased region" description="Polar residues" evidence="1">
    <location>
        <begin position="10"/>
        <end position="29"/>
    </location>
</feature>
<keyword evidence="3" id="KW-1185">Reference proteome</keyword>